<proteinExistence type="predicted"/>
<dbReference type="Proteomes" id="UP000027821">
    <property type="component" value="Unassembled WGS sequence"/>
</dbReference>
<protein>
    <submittedName>
        <fullName evidence="2">Uncharacterized protein</fullName>
    </submittedName>
</protein>
<sequence>MMSSKNSFEEVEKLLQEVGAKIEELIAKAAEATGEAQIEIEKKIKDLNLNKESLEKEFQKRKQSFEKSYNENFKNAEPDFLKSRDHVVLAFHHLVQAVKSVFSK</sequence>
<evidence type="ECO:0000313" key="2">
    <source>
        <dbReference type="EMBL" id="KEO73730.1"/>
    </source>
</evidence>
<dbReference type="eggNOG" id="ENOG50349SE">
    <property type="taxonomic scope" value="Bacteria"/>
</dbReference>
<evidence type="ECO:0000313" key="3">
    <source>
        <dbReference type="Proteomes" id="UP000027821"/>
    </source>
</evidence>
<accession>A0A074KZU3</accession>
<reference evidence="2 3" key="1">
    <citation type="submission" date="2014-04" db="EMBL/GenBank/DDBJ databases">
        <title>Characterization and application of a salt tolerant electro-active bacterium.</title>
        <authorList>
            <person name="Yang L."/>
            <person name="Wei S."/>
            <person name="Tay Q.X.M."/>
        </authorList>
    </citation>
    <scope>NUCLEOTIDE SEQUENCE [LARGE SCALE GENOMIC DNA]</scope>
    <source>
        <strain evidence="2 3">LY1</strain>
    </source>
</reference>
<name>A0A074KZU3_9BACT</name>
<evidence type="ECO:0000256" key="1">
    <source>
        <dbReference type="SAM" id="Coils"/>
    </source>
</evidence>
<organism evidence="2 3">
    <name type="scientific">Anditalea andensis</name>
    <dbReference type="NCBI Taxonomy" id="1048983"/>
    <lineage>
        <taxon>Bacteria</taxon>
        <taxon>Pseudomonadati</taxon>
        <taxon>Bacteroidota</taxon>
        <taxon>Cytophagia</taxon>
        <taxon>Cytophagales</taxon>
        <taxon>Cytophagaceae</taxon>
        <taxon>Anditalea</taxon>
    </lineage>
</organism>
<dbReference type="EMBL" id="JMIH01000019">
    <property type="protein sequence ID" value="KEO73730.1"/>
    <property type="molecule type" value="Genomic_DNA"/>
</dbReference>
<keyword evidence="3" id="KW-1185">Reference proteome</keyword>
<feature type="coiled-coil region" evidence="1">
    <location>
        <begin position="8"/>
        <end position="64"/>
    </location>
</feature>
<gene>
    <name evidence="2" type="ORF">EL17_10915</name>
</gene>
<dbReference type="STRING" id="1048983.EL17_10915"/>
<comment type="caution">
    <text evidence="2">The sequence shown here is derived from an EMBL/GenBank/DDBJ whole genome shotgun (WGS) entry which is preliminary data.</text>
</comment>
<keyword evidence="1" id="KW-0175">Coiled coil</keyword>
<dbReference type="AlphaFoldDB" id="A0A074KZU3"/>